<evidence type="ECO:0000256" key="8">
    <source>
        <dbReference type="ARBA" id="ARBA00023136"/>
    </source>
</evidence>
<evidence type="ECO:0000313" key="12">
    <source>
        <dbReference type="EMBL" id="GMN43078.1"/>
    </source>
</evidence>
<evidence type="ECO:0000256" key="2">
    <source>
        <dbReference type="ARBA" id="ARBA00009592"/>
    </source>
</evidence>
<dbReference type="PRINTS" id="PR00019">
    <property type="entry name" value="LEURICHRPT"/>
</dbReference>
<dbReference type="Proteomes" id="UP001187192">
    <property type="component" value="Unassembled WGS sequence"/>
</dbReference>
<evidence type="ECO:0000256" key="5">
    <source>
        <dbReference type="ARBA" id="ARBA00022692"/>
    </source>
</evidence>
<gene>
    <name evidence="12" type="ORF">TIFTF001_012271</name>
</gene>
<dbReference type="SUPFAM" id="SSF52058">
    <property type="entry name" value="L domain-like"/>
    <property type="match status" value="1"/>
</dbReference>
<evidence type="ECO:0000256" key="11">
    <source>
        <dbReference type="SAM" id="Phobius"/>
    </source>
</evidence>
<proteinExistence type="inferred from homology"/>
<evidence type="ECO:0000256" key="9">
    <source>
        <dbReference type="ARBA" id="ARBA00023170"/>
    </source>
</evidence>
<dbReference type="EMBL" id="BTGU01000015">
    <property type="protein sequence ID" value="GMN43078.1"/>
    <property type="molecule type" value="Genomic_DNA"/>
</dbReference>
<dbReference type="PANTHER" id="PTHR27004:SF428">
    <property type="entry name" value="OS01G0160600 PROTEIN"/>
    <property type="match status" value="1"/>
</dbReference>
<sequence>MVEDYYLDSVMITIKGFDVELVKIQTILSTIDFSSNKFTGQIPELIGRLKSLKGLNFSHKMPRGTIPPTLGNLSNLEWLDLSSNVLVEMIPAQLVDLTSLALLNLSHNQLERLIPRGNQLNTFDNNSFSGNLALCRFPVSETCYDNNNVKQSSPPMPVEEEGESNSANVFDWKIVLMGYGSGVVIGISMGYILLYSMENLVGFVKGL</sequence>
<evidence type="ECO:0000256" key="1">
    <source>
        <dbReference type="ARBA" id="ARBA00004251"/>
    </source>
</evidence>
<dbReference type="Gene3D" id="3.80.10.10">
    <property type="entry name" value="Ribonuclease Inhibitor"/>
    <property type="match status" value="1"/>
</dbReference>
<keyword evidence="3" id="KW-1003">Cell membrane</keyword>
<keyword evidence="10" id="KW-0325">Glycoprotein</keyword>
<evidence type="ECO:0000256" key="10">
    <source>
        <dbReference type="ARBA" id="ARBA00023180"/>
    </source>
</evidence>
<dbReference type="AlphaFoldDB" id="A0AA88AC14"/>
<keyword evidence="9" id="KW-0675">Receptor</keyword>
<feature type="transmembrane region" description="Helical" evidence="11">
    <location>
        <begin position="174"/>
        <end position="197"/>
    </location>
</feature>
<keyword evidence="4" id="KW-0433">Leucine-rich repeat</keyword>
<evidence type="ECO:0000313" key="13">
    <source>
        <dbReference type="Proteomes" id="UP001187192"/>
    </source>
</evidence>
<reference evidence="12" key="1">
    <citation type="submission" date="2023-07" db="EMBL/GenBank/DDBJ databases">
        <title>draft genome sequence of fig (Ficus carica).</title>
        <authorList>
            <person name="Takahashi T."/>
            <person name="Nishimura K."/>
        </authorList>
    </citation>
    <scope>NUCLEOTIDE SEQUENCE</scope>
</reference>
<comment type="similarity">
    <text evidence="2">Belongs to the RLP family.</text>
</comment>
<dbReference type="PANTHER" id="PTHR27004">
    <property type="entry name" value="RECEPTOR-LIKE PROTEIN 12 ISOFORM X1"/>
    <property type="match status" value="1"/>
</dbReference>
<keyword evidence="5 11" id="KW-0812">Transmembrane</keyword>
<keyword evidence="8 11" id="KW-0472">Membrane</keyword>
<evidence type="ECO:0000256" key="3">
    <source>
        <dbReference type="ARBA" id="ARBA00022475"/>
    </source>
</evidence>
<dbReference type="Pfam" id="PF00560">
    <property type="entry name" value="LRR_1"/>
    <property type="match status" value="1"/>
</dbReference>
<comment type="caution">
    <text evidence="12">The sequence shown here is derived from an EMBL/GenBank/DDBJ whole genome shotgun (WGS) entry which is preliminary data.</text>
</comment>
<dbReference type="GO" id="GO:0005886">
    <property type="term" value="C:plasma membrane"/>
    <property type="evidence" value="ECO:0007669"/>
    <property type="project" value="UniProtKB-SubCell"/>
</dbReference>
<organism evidence="12 13">
    <name type="scientific">Ficus carica</name>
    <name type="common">Common fig</name>
    <dbReference type="NCBI Taxonomy" id="3494"/>
    <lineage>
        <taxon>Eukaryota</taxon>
        <taxon>Viridiplantae</taxon>
        <taxon>Streptophyta</taxon>
        <taxon>Embryophyta</taxon>
        <taxon>Tracheophyta</taxon>
        <taxon>Spermatophyta</taxon>
        <taxon>Magnoliopsida</taxon>
        <taxon>eudicotyledons</taxon>
        <taxon>Gunneridae</taxon>
        <taxon>Pentapetalae</taxon>
        <taxon>rosids</taxon>
        <taxon>fabids</taxon>
        <taxon>Rosales</taxon>
        <taxon>Moraceae</taxon>
        <taxon>Ficeae</taxon>
        <taxon>Ficus</taxon>
    </lineage>
</organism>
<dbReference type="FunFam" id="3.80.10.10:FF:000383">
    <property type="entry name" value="Leucine-rich repeat receptor protein kinase EMS1"/>
    <property type="match status" value="1"/>
</dbReference>
<protein>
    <submittedName>
        <fullName evidence="12">Uncharacterized protein</fullName>
    </submittedName>
</protein>
<name>A0AA88AC14_FICCA</name>
<evidence type="ECO:0000256" key="6">
    <source>
        <dbReference type="ARBA" id="ARBA00022737"/>
    </source>
</evidence>
<evidence type="ECO:0000256" key="4">
    <source>
        <dbReference type="ARBA" id="ARBA00022614"/>
    </source>
</evidence>
<keyword evidence="6" id="KW-0677">Repeat</keyword>
<dbReference type="InterPro" id="IPR001611">
    <property type="entry name" value="Leu-rich_rpt"/>
</dbReference>
<dbReference type="Pfam" id="PF13855">
    <property type="entry name" value="LRR_8"/>
    <property type="match status" value="1"/>
</dbReference>
<comment type="subcellular location">
    <subcellularLocation>
        <location evidence="1">Cell membrane</location>
        <topology evidence="1">Single-pass type I membrane protein</topology>
    </subcellularLocation>
</comment>
<keyword evidence="7 11" id="KW-1133">Transmembrane helix</keyword>
<keyword evidence="13" id="KW-1185">Reference proteome</keyword>
<evidence type="ECO:0000256" key="7">
    <source>
        <dbReference type="ARBA" id="ARBA00022989"/>
    </source>
</evidence>
<accession>A0AA88AC14</accession>
<dbReference type="InterPro" id="IPR032675">
    <property type="entry name" value="LRR_dom_sf"/>
</dbReference>